<proteinExistence type="predicted"/>
<protein>
    <submittedName>
        <fullName evidence="1">Uncharacterized protein</fullName>
    </submittedName>
</protein>
<reference evidence="1 2" key="1">
    <citation type="journal article" date="2021" name="Hortic Res">
        <title>High-quality reference genome and annotation aids understanding of berry development for evergreen blueberry (Vaccinium darrowii).</title>
        <authorList>
            <person name="Yu J."/>
            <person name="Hulse-Kemp A.M."/>
            <person name="Babiker E."/>
            <person name="Staton M."/>
        </authorList>
    </citation>
    <scope>NUCLEOTIDE SEQUENCE [LARGE SCALE GENOMIC DNA]</scope>
    <source>
        <strain evidence="2">cv. NJ 8807/NJ 8810</strain>
        <tissue evidence="1">Young leaf</tissue>
    </source>
</reference>
<gene>
    <name evidence="1" type="ORF">Vadar_024060</name>
</gene>
<keyword evidence="2" id="KW-1185">Reference proteome</keyword>
<sequence length="435" mass="49486">MPTKDRTFEDKVYLHCDDDFAEEDEYTDTKFESDSWFIVKADDKDRLVLLIKGVLDGYMINVNDPLYARVHLLHLAARNSSPRLVELFLRHEARTDVKFSYRYRKEDNGKIPLTLALEGVRRELLELNLYSPGQSIFQLIVCLCLPAMRWALSTAMLLAWSSKKVAKEAYHCAMKGKLIELAVLLIVARERVLVPVYREDGARLRGSMTLHQCVISQISSLFHEFIKLTGVPELGKFTQIRGKMMLMSSTAMLLEVFQRAGPAIEEYLQLQQPDVQREQVEKDVSIRLEEAGCKLKDGDCDFSIQDLFRFDSDAVKTPIKDLKTSIDKSPQLLTTHLPVLPQADVFSLTREKIFGNGQWLAHSTHPLQNTYGLSIGKSINGKKVAKSISRSHYSTSLNVPVDNRTKALAQNVPKCLSREKLPAIAMMIKRWIRSA</sequence>
<name>A0ACB7YXW8_9ERIC</name>
<evidence type="ECO:0000313" key="2">
    <source>
        <dbReference type="Proteomes" id="UP000828048"/>
    </source>
</evidence>
<evidence type="ECO:0000313" key="1">
    <source>
        <dbReference type="EMBL" id="KAH7858455.1"/>
    </source>
</evidence>
<comment type="caution">
    <text evidence="1">The sequence shown here is derived from an EMBL/GenBank/DDBJ whole genome shotgun (WGS) entry which is preliminary data.</text>
</comment>
<dbReference type="Proteomes" id="UP000828048">
    <property type="component" value="Chromosome 3"/>
</dbReference>
<organism evidence="1 2">
    <name type="scientific">Vaccinium darrowii</name>
    <dbReference type="NCBI Taxonomy" id="229202"/>
    <lineage>
        <taxon>Eukaryota</taxon>
        <taxon>Viridiplantae</taxon>
        <taxon>Streptophyta</taxon>
        <taxon>Embryophyta</taxon>
        <taxon>Tracheophyta</taxon>
        <taxon>Spermatophyta</taxon>
        <taxon>Magnoliopsida</taxon>
        <taxon>eudicotyledons</taxon>
        <taxon>Gunneridae</taxon>
        <taxon>Pentapetalae</taxon>
        <taxon>asterids</taxon>
        <taxon>Ericales</taxon>
        <taxon>Ericaceae</taxon>
        <taxon>Vaccinioideae</taxon>
        <taxon>Vaccinieae</taxon>
        <taxon>Vaccinium</taxon>
    </lineage>
</organism>
<dbReference type="EMBL" id="CM037153">
    <property type="protein sequence ID" value="KAH7858455.1"/>
    <property type="molecule type" value="Genomic_DNA"/>
</dbReference>
<accession>A0ACB7YXW8</accession>